<evidence type="ECO:0000313" key="1">
    <source>
        <dbReference type="EMBL" id="KAI3824520.1"/>
    </source>
</evidence>
<dbReference type="Proteomes" id="UP001056120">
    <property type="component" value="Linkage Group LG02"/>
</dbReference>
<evidence type="ECO:0000313" key="2">
    <source>
        <dbReference type="Proteomes" id="UP001056120"/>
    </source>
</evidence>
<sequence>MAMVENGGAANDHHGVTLSITKDDIKDITPPSSPFTLQFSQKSPLPQQTDSKSSLTTSVESSSAIATPVSGSSMNPARSIGPALVWKEYKGLWVYILGPTIGAIGGAWAYNALRFTDKPLSEITKVASQQ</sequence>
<accession>A0ACB9JWV5</accession>
<proteinExistence type="predicted"/>
<keyword evidence="2" id="KW-1185">Reference proteome</keyword>
<comment type="caution">
    <text evidence="1">The sequence shown here is derived from an EMBL/GenBank/DDBJ whole genome shotgun (WGS) entry which is preliminary data.</text>
</comment>
<dbReference type="EMBL" id="CM042019">
    <property type="protein sequence ID" value="KAI3824520.1"/>
    <property type="molecule type" value="Genomic_DNA"/>
</dbReference>
<reference evidence="1 2" key="2">
    <citation type="journal article" date="2022" name="Mol. Ecol. Resour.">
        <title>The genomes of chicory, endive, great burdock and yacon provide insights into Asteraceae paleo-polyploidization history and plant inulin production.</title>
        <authorList>
            <person name="Fan W."/>
            <person name="Wang S."/>
            <person name="Wang H."/>
            <person name="Wang A."/>
            <person name="Jiang F."/>
            <person name="Liu H."/>
            <person name="Zhao H."/>
            <person name="Xu D."/>
            <person name="Zhang Y."/>
        </authorList>
    </citation>
    <scope>NUCLEOTIDE SEQUENCE [LARGE SCALE GENOMIC DNA]</scope>
    <source>
        <strain evidence="2">cv. Yunnan</strain>
        <tissue evidence="1">Leaves</tissue>
    </source>
</reference>
<reference evidence="2" key="1">
    <citation type="journal article" date="2022" name="Mol. Ecol. Resour.">
        <title>The genomes of chicory, endive, great burdock and yacon provide insights into Asteraceae palaeo-polyploidization history and plant inulin production.</title>
        <authorList>
            <person name="Fan W."/>
            <person name="Wang S."/>
            <person name="Wang H."/>
            <person name="Wang A."/>
            <person name="Jiang F."/>
            <person name="Liu H."/>
            <person name="Zhao H."/>
            <person name="Xu D."/>
            <person name="Zhang Y."/>
        </authorList>
    </citation>
    <scope>NUCLEOTIDE SEQUENCE [LARGE SCALE GENOMIC DNA]</scope>
    <source>
        <strain evidence="2">cv. Yunnan</strain>
    </source>
</reference>
<protein>
    <submittedName>
        <fullName evidence="1">Uncharacterized protein</fullName>
    </submittedName>
</protein>
<organism evidence="1 2">
    <name type="scientific">Smallanthus sonchifolius</name>
    <dbReference type="NCBI Taxonomy" id="185202"/>
    <lineage>
        <taxon>Eukaryota</taxon>
        <taxon>Viridiplantae</taxon>
        <taxon>Streptophyta</taxon>
        <taxon>Embryophyta</taxon>
        <taxon>Tracheophyta</taxon>
        <taxon>Spermatophyta</taxon>
        <taxon>Magnoliopsida</taxon>
        <taxon>eudicotyledons</taxon>
        <taxon>Gunneridae</taxon>
        <taxon>Pentapetalae</taxon>
        <taxon>asterids</taxon>
        <taxon>campanulids</taxon>
        <taxon>Asterales</taxon>
        <taxon>Asteraceae</taxon>
        <taxon>Asteroideae</taxon>
        <taxon>Heliantheae alliance</taxon>
        <taxon>Millerieae</taxon>
        <taxon>Smallanthus</taxon>
    </lineage>
</organism>
<gene>
    <name evidence="1" type="ORF">L1987_05980</name>
</gene>
<name>A0ACB9JWV5_9ASTR</name>